<dbReference type="GO" id="GO:0051792">
    <property type="term" value="P:medium-chain fatty acid biosynthetic process"/>
    <property type="evidence" value="ECO:0007669"/>
    <property type="project" value="TreeGrafter"/>
</dbReference>
<dbReference type="PIRSF" id="PIRSF005211">
    <property type="entry name" value="Ab_hydro_YheT"/>
    <property type="match status" value="1"/>
</dbReference>
<dbReference type="OrthoDB" id="5954035at2759"/>
<dbReference type="InterPro" id="IPR029058">
    <property type="entry name" value="AB_hydrolase_fold"/>
</dbReference>
<feature type="active site" description="Charge relay system" evidence="2">
    <location>
        <position position="366"/>
    </location>
</feature>
<evidence type="ECO:0000313" key="4">
    <source>
        <dbReference type="EMBL" id="PAV20004.1"/>
    </source>
</evidence>
<accession>A0A286UKJ5</accession>
<organism evidence="4 5">
    <name type="scientific">Pyrrhoderma noxium</name>
    <dbReference type="NCBI Taxonomy" id="2282107"/>
    <lineage>
        <taxon>Eukaryota</taxon>
        <taxon>Fungi</taxon>
        <taxon>Dikarya</taxon>
        <taxon>Basidiomycota</taxon>
        <taxon>Agaricomycotina</taxon>
        <taxon>Agaricomycetes</taxon>
        <taxon>Hymenochaetales</taxon>
        <taxon>Hymenochaetaceae</taxon>
        <taxon>Pyrrhoderma</taxon>
    </lineage>
</organism>
<dbReference type="PANTHER" id="PTHR10794">
    <property type="entry name" value="ABHYDROLASE DOMAIN-CONTAINING PROTEIN"/>
    <property type="match status" value="1"/>
</dbReference>
<dbReference type="InterPro" id="IPR050960">
    <property type="entry name" value="AB_hydrolase_4_sf"/>
</dbReference>
<sequence>MLSFPWSKQSVTLVKGVASQKKNRGPVHETNNLSISEVVKQKVPSLSAQKGGYKPPFLISQGDLQTVYGALLRTKKSRNIERSIISVSDNGKIALDFIANSGLEENAPIVILFPGLSGSSTDSYVICAYQGLVETGYRVIIMNCRGGAGSPLTSPNLTHAGSVGDARIVVKYIQERYPNVKDLFGLGFSMGGGLLSNYLAEEGNNCPLKAGFCVSTVWDLEACMTQIEDKHFLRRVLYSYTCGSNLAHIISKHENVFREAGCQGLDELLGKNKARRRKGIGSWRLVRMKTFNEIFMSQLAGYESTAAFAAETSPIFKLDRVRKPCVLLNARDDPFYGKECLRPVEEAVRSSGNENILLAVTEKGGHLGWLQKNKDGKMGRWYVHPIREFFDAMRGQV</sequence>
<dbReference type="GO" id="GO:0051793">
    <property type="term" value="P:medium-chain fatty acid catabolic process"/>
    <property type="evidence" value="ECO:0007669"/>
    <property type="project" value="TreeGrafter"/>
</dbReference>
<comment type="similarity">
    <text evidence="1">Belongs to the AB hydrolase superfamily. AB hydrolase 4 family.</text>
</comment>
<feature type="domain" description="AB hydrolase-1" evidence="3">
    <location>
        <begin position="108"/>
        <end position="330"/>
    </location>
</feature>
<dbReference type="GO" id="GO:0008126">
    <property type="term" value="F:acetylesterase activity"/>
    <property type="evidence" value="ECO:0007669"/>
    <property type="project" value="TreeGrafter"/>
</dbReference>
<dbReference type="SUPFAM" id="SSF53474">
    <property type="entry name" value="alpha/beta-Hydrolases"/>
    <property type="match status" value="1"/>
</dbReference>
<proteinExistence type="inferred from homology"/>
<comment type="caution">
    <text evidence="4">The sequence shown here is derived from an EMBL/GenBank/DDBJ whole genome shotgun (WGS) entry which is preliminary data.</text>
</comment>
<dbReference type="Pfam" id="PF00561">
    <property type="entry name" value="Abhydrolase_1"/>
    <property type="match status" value="1"/>
</dbReference>
<evidence type="ECO:0000259" key="3">
    <source>
        <dbReference type="Pfam" id="PF00561"/>
    </source>
</evidence>
<name>A0A286UKJ5_9AGAM</name>
<dbReference type="GO" id="GO:0047372">
    <property type="term" value="F:monoacylglycerol lipase activity"/>
    <property type="evidence" value="ECO:0007669"/>
    <property type="project" value="TreeGrafter"/>
</dbReference>
<dbReference type="InterPro" id="IPR012020">
    <property type="entry name" value="ABHD4"/>
</dbReference>
<dbReference type="AlphaFoldDB" id="A0A286UKJ5"/>
<feature type="active site" description="Charge relay system" evidence="2">
    <location>
        <position position="333"/>
    </location>
</feature>
<dbReference type="InterPro" id="IPR000073">
    <property type="entry name" value="AB_hydrolase_1"/>
</dbReference>
<dbReference type="EMBL" id="NBII01000004">
    <property type="protein sequence ID" value="PAV20004.1"/>
    <property type="molecule type" value="Genomic_DNA"/>
</dbReference>
<reference evidence="4 5" key="1">
    <citation type="journal article" date="2017" name="Mol. Ecol.">
        <title>Comparative and population genomic landscape of Phellinus noxius: A hypervariable fungus causing root rot in trees.</title>
        <authorList>
            <person name="Chung C.L."/>
            <person name="Lee T.J."/>
            <person name="Akiba M."/>
            <person name="Lee H.H."/>
            <person name="Kuo T.H."/>
            <person name="Liu D."/>
            <person name="Ke H.M."/>
            <person name="Yokoi T."/>
            <person name="Roa M.B."/>
            <person name="Lu M.J."/>
            <person name="Chang Y.Y."/>
            <person name="Ann P.J."/>
            <person name="Tsai J.N."/>
            <person name="Chen C.Y."/>
            <person name="Tzean S.S."/>
            <person name="Ota Y."/>
            <person name="Hattori T."/>
            <person name="Sahashi N."/>
            <person name="Liou R.F."/>
            <person name="Kikuchi T."/>
            <person name="Tsai I.J."/>
        </authorList>
    </citation>
    <scope>NUCLEOTIDE SEQUENCE [LARGE SCALE GENOMIC DNA]</scope>
    <source>
        <strain evidence="4 5">FFPRI411160</strain>
    </source>
</reference>
<dbReference type="PANTHER" id="PTHR10794:SF63">
    <property type="entry name" value="ALPHA_BETA HYDROLASE 1, ISOFORM A"/>
    <property type="match status" value="1"/>
</dbReference>
<gene>
    <name evidence="4" type="ORF">PNOK_0493800</name>
</gene>
<dbReference type="InParanoid" id="A0A286UKJ5"/>
<evidence type="ECO:0000313" key="5">
    <source>
        <dbReference type="Proteomes" id="UP000217199"/>
    </source>
</evidence>
<feature type="active site" description="Charge relay system" evidence="2">
    <location>
        <position position="189"/>
    </location>
</feature>
<evidence type="ECO:0000256" key="2">
    <source>
        <dbReference type="PIRSR" id="PIRSR005211-1"/>
    </source>
</evidence>
<dbReference type="Gene3D" id="3.40.50.1820">
    <property type="entry name" value="alpha/beta hydrolase"/>
    <property type="match status" value="1"/>
</dbReference>
<dbReference type="Proteomes" id="UP000217199">
    <property type="component" value="Unassembled WGS sequence"/>
</dbReference>
<evidence type="ECO:0000256" key="1">
    <source>
        <dbReference type="ARBA" id="ARBA00010884"/>
    </source>
</evidence>
<keyword evidence="5" id="KW-1185">Reference proteome</keyword>
<dbReference type="STRING" id="2282107.A0A286UKJ5"/>
<protein>
    <submittedName>
        <fullName evidence="4">Lipid metabolism</fullName>
    </submittedName>
</protein>